<sequence>MVVLASETDNFYSSGPSHLTYVNWDDAYHRKSVAASLVNGVYVQENDRQKHRKGPDSLAFPWWTFFHFQLLDRLVDDKDSSIFGAIYEFKPPPSIGNNTLHRSPHYVIAFRGTTIKPKSFFRDMKLDLKILRHGLHQTSRSKIATEAVRKTVDGGNGSNIWLAGHSLGSCIALHAGKTMAKSGICIESFLFNPPFPSAPLDQLINCEGMKHWIRIIGSIVTAASVAIVTLDKKSSYYASFAALSDWIPSLFVNSSDYICSEYVGYFEHRRIMEEIGAGSIEKISTQNSVGSLIMSAIGKESEPVYLIPSAILTVNLTPPPQSIMEAHWIHQCLEAHGIHQWWKPDLYLESKLHKY</sequence>
<evidence type="ECO:0000313" key="1">
    <source>
        <dbReference type="EMBL" id="CAJ2650734.1"/>
    </source>
</evidence>
<keyword evidence="2" id="KW-1185">Reference proteome</keyword>
<proteinExistence type="predicted"/>
<dbReference type="Proteomes" id="UP001177021">
    <property type="component" value="Unassembled WGS sequence"/>
</dbReference>
<organism evidence="1 2">
    <name type="scientific">Trifolium pratense</name>
    <name type="common">Red clover</name>
    <dbReference type="NCBI Taxonomy" id="57577"/>
    <lineage>
        <taxon>Eukaryota</taxon>
        <taxon>Viridiplantae</taxon>
        <taxon>Streptophyta</taxon>
        <taxon>Embryophyta</taxon>
        <taxon>Tracheophyta</taxon>
        <taxon>Spermatophyta</taxon>
        <taxon>Magnoliopsida</taxon>
        <taxon>eudicotyledons</taxon>
        <taxon>Gunneridae</taxon>
        <taxon>Pentapetalae</taxon>
        <taxon>rosids</taxon>
        <taxon>fabids</taxon>
        <taxon>Fabales</taxon>
        <taxon>Fabaceae</taxon>
        <taxon>Papilionoideae</taxon>
        <taxon>50 kb inversion clade</taxon>
        <taxon>NPAAA clade</taxon>
        <taxon>Hologalegina</taxon>
        <taxon>IRL clade</taxon>
        <taxon>Trifolieae</taxon>
        <taxon>Trifolium</taxon>
    </lineage>
</organism>
<gene>
    <name evidence="1" type="ORF">MILVUS5_LOCUS18491</name>
</gene>
<name>A0ACB0K056_TRIPR</name>
<reference evidence="1" key="1">
    <citation type="submission" date="2023-10" db="EMBL/GenBank/DDBJ databases">
        <authorList>
            <person name="Rodriguez Cubillos JULIANA M."/>
            <person name="De Vega J."/>
        </authorList>
    </citation>
    <scope>NUCLEOTIDE SEQUENCE</scope>
</reference>
<evidence type="ECO:0000313" key="2">
    <source>
        <dbReference type="Proteomes" id="UP001177021"/>
    </source>
</evidence>
<accession>A0ACB0K056</accession>
<protein>
    <submittedName>
        <fullName evidence="1">Uncharacterized protein</fullName>
    </submittedName>
</protein>
<comment type="caution">
    <text evidence="1">The sequence shown here is derived from an EMBL/GenBank/DDBJ whole genome shotgun (WGS) entry which is preliminary data.</text>
</comment>
<dbReference type="EMBL" id="CASHSV030000109">
    <property type="protein sequence ID" value="CAJ2650734.1"/>
    <property type="molecule type" value="Genomic_DNA"/>
</dbReference>